<proteinExistence type="predicted"/>
<evidence type="ECO:0000313" key="2">
    <source>
        <dbReference type="Proteomes" id="UP001190700"/>
    </source>
</evidence>
<gene>
    <name evidence="1" type="ORF">CYMTET_44025</name>
</gene>
<keyword evidence="2" id="KW-1185">Reference proteome</keyword>
<dbReference type="AlphaFoldDB" id="A0AAE0C2A9"/>
<dbReference type="Proteomes" id="UP001190700">
    <property type="component" value="Unassembled WGS sequence"/>
</dbReference>
<accession>A0AAE0C2A9</accession>
<reference evidence="1 2" key="1">
    <citation type="journal article" date="2015" name="Genome Biol. Evol.">
        <title>Comparative Genomics of a Bacterivorous Green Alga Reveals Evolutionary Causalities and Consequences of Phago-Mixotrophic Mode of Nutrition.</title>
        <authorList>
            <person name="Burns J.A."/>
            <person name="Paasch A."/>
            <person name="Narechania A."/>
            <person name="Kim E."/>
        </authorList>
    </citation>
    <scope>NUCLEOTIDE SEQUENCE [LARGE SCALE GENOMIC DNA]</scope>
    <source>
        <strain evidence="1 2">PLY_AMNH</strain>
    </source>
</reference>
<evidence type="ECO:0000313" key="1">
    <source>
        <dbReference type="EMBL" id="KAK3246439.1"/>
    </source>
</evidence>
<organism evidence="1 2">
    <name type="scientific">Cymbomonas tetramitiformis</name>
    <dbReference type="NCBI Taxonomy" id="36881"/>
    <lineage>
        <taxon>Eukaryota</taxon>
        <taxon>Viridiplantae</taxon>
        <taxon>Chlorophyta</taxon>
        <taxon>Pyramimonadophyceae</taxon>
        <taxon>Pyramimonadales</taxon>
        <taxon>Pyramimonadaceae</taxon>
        <taxon>Cymbomonas</taxon>
    </lineage>
</organism>
<name>A0AAE0C2A9_9CHLO</name>
<protein>
    <submittedName>
        <fullName evidence="1">Uncharacterized protein</fullName>
    </submittedName>
</protein>
<comment type="caution">
    <text evidence="1">The sequence shown here is derived from an EMBL/GenBank/DDBJ whole genome shotgun (WGS) entry which is preliminary data.</text>
</comment>
<dbReference type="EMBL" id="LGRX02029798">
    <property type="protein sequence ID" value="KAK3246439.1"/>
    <property type="molecule type" value="Genomic_DNA"/>
</dbReference>
<sequence>MHPAVVLLDCWPVQLKDTFRARVKGGWPWIILLYIPPGCTGRGQKADVDGGGVLKPKLRARTTQYLQKEYSQQLREGKAPHEVALDLSLGNMKVRQLYWIGEVFMEFKANIEARTKGWGLTGVPRVFSEEMQRAARELHLKGLLFPNGRVEFTPQSTGAEETPGADTDDYEPQLEDFVEGEDQGAAADYRCAEQYTELGAAEIVLSRAAKRGAKRKAAAVENEAPHVGIEDLTAGTIGFGSGGVGSNQQTAANIVIAMDTANMTGVVNKEGIVTADDAMPSDVKVEAPKGFSRFHVKQREPGGHGQIRGWEYYQIGRGSVHDSNIPEEVVEHLEGRIADIVDKDNGDSKNAPAVEPQLKKSRQLRKQEHVACGTRGWTGVTYLSA</sequence>